<dbReference type="HOGENOM" id="CLU_3311885_0_0_9"/>
<dbReference type="AlphaFoldDB" id="F9UQU2"/>
<keyword evidence="2" id="KW-1185">Reference proteome</keyword>
<dbReference type="KEGG" id="lpl:lp_2402"/>
<reference evidence="1 2" key="1">
    <citation type="journal article" date="2003" name="Proc. Natl. Acad. Sci. U.S.A.">
        <title>Complete genome sequence of Lactobacillus plantarum WCFS1.</title>
        <authorList>
            <person name="Kleerebezem M."/>
            <person name="Boekhorst J."/>
            <person name="van Kranenburg R."/>
            <person name="Molenaar D."/>
            <person name="Kuipers O.P."/>
            <person name="Leer R."/>
            <person name="Tarchini R."/>
            <person name="Peters S.A."/>
            <person name="Sandbrink H.M."/>
            <person name="Fiers M.W."/>
            <person name="Stiekema W."/>
            <person name="Lankhorst R.M."/>
            <person name="Bron P.A."/>
            <person name="Hoffer S.M."/>
            <person name="Groot M.N."/>
            <person name="Kerkhoven R."/>
            <person name="de Vries M."/>
            <person name="Ursing B."/>
            <person name="de Vos W.M."/>
            <person name="Siezen R.J."/>
        </authorList>
    </citation>
    <scope>NUCLEOTIDE SEQUENCE [LARGE SCALE GENOMIC DNA]</scope>
    <source>
        <strain evidence="2">ATCC BAA-793 / NCIMB 8826 / WCFS1</strain>
    </source>
</reference>
<dbReference type="eggNOG" id="COG3757">
    <property type="taxonomic scope" value="Bacteria"/>
</dbReference>
<sequence>MNKHKLKALILTVGAIFMAFLMVNVTSQASATVDNNGVQ</sequence>
<proteinExistence type="predicted"/>
<organism evidence="1 2">
    <name type="scientific">Lactiplantibacillus plantarum (strain ATCC BAA-793 / NCIMB 8826 / WCFS1)</name>
    <name type="common">Lactobacillus plantarum</name>
    <dbReference type="NCBI Taxonomy" id="220668"/>
    <lineage>
        <taxon>Bacteria</taxon>
        <taxon>Bacillati</taxon>
        <taxon>Bacillota</taxon>
        <taxon>Bacilli</taxon>
        <taxon>Lactobacillales</taxon>
        <taxon>Lactobacillaceae</taxon>
        <taxon>Lactiplantibacillus</taxon>
    </lineage>
</organism>
<dbReference type="EnsemblBacteria" id="CCC79581">
    <property type="protein sequence ID" value="CCC79581"/>
    <property type="gene ID" value="lp_2402"/>
</dbReference>
<accession>F9UQU2</accession>
<dbReference type="STRING" id="220668.lp_2402"/>
<gene>
    <name evidence="1" type="ordered locus">lp_2402</name>
</gene>
<protein>
    <submittedName>
        <fullName evidence="1">Prophage P2a protein 55</fullName>
    </submittedName>
</protein>
<dbReference type="EMBL" id="AL935263">
    <property type="protein sequence ID" value="CCC79581.1"/>
    <property type="molecule type" value="Genomic_DNA"/>
</dbReference>
<name>F9UQU2_LACPL</name>
<reference key="2">
    <citation type="submission" date="2011-06" db="EMBL/GenBank/DDBJ databases">
        <title>Complete resequencing and reannotation of the Lactobacillus plantarum WCFS1 genome.</title>
        <authorList>
            <person name="Siezen R.J."/>
            <person name="Francke C."/>
            <person name="Renckens B."/>
            <person name="Boekhorst J."/>
            <person name="Wels M."/>
            <person name="Kleerebezem M."/>
            <person name="van Hijum S.A.F.T."/>
        </authorList>
    </citation>
    <scope>NUCLEOTIDE SEQUENCE</scope>
    <source>
        <strain>WCFS1</strain>
    </source>
</reference>
<dbReference type="PATRIC" id="fig|220668.9.peg.2028"/>
<dbReference type="Proteomes" id="UP000000432">
    <property type="component" value="Chromosome"/>
</dbReference>
<evidence type="ECO:0000313" key="2">
    <source>
        <dbReference type="Proteomes" id="UP000000432"/>
    </source>
</evidence>
<evidence type="ECO:0000313" key="1">
    <source>
        <dbReference type="EMBL" id="CCC79581.1"/>
    </source>
</evidence>
<reference evidence="1 2" key="3">
    <citation type="journal article" date="2012" name="J. Bacteriol.">
        <title>Complete resequencing and reannotation of the Lactobacillus plantarum WCFS1 genome.</title>
        <authorList>
            <person name="Siezen R.J."/>
            <person name="Francke C."/>
            <person name="Renckens B."/>
            <person name="Boekhorst J."/>
            <person name="Wels M."/>
            <person name="Kleerebezem M."/>
            <person name="van Hijum S.A.F.T."/>
        </authorList>
    </citation>
    <scope>NUCLEOTIDE SEQUENCE [LARGE SCALE GENOMIC DNA]</scope>
    <source>
        <strain evidence="2">ATCC BAA-793 / NCIMB 8826 / WCFS1</strain>
    </source>
</reference>